<evidence type="ECO:0000313" key="3">
    <source>
        <dbReference type="Proteomes" id="UP001457282"/>
    </source>
</evidence>
<organism evidence="2 3">
    <name type="scientific">Rubus argutus</name>
    <name type="common">Southern blackberry</name>
    <dbReference type="NCBI Taxonomy" id="59490"/>
    <lineage>
        <taxon>Eukaryota</taxon>
        <taxon>Viridiplantae</taxon>
        <taxon>Streptophyta</taxon>
        <taxon>Embryophyta</taxon>
        <taxon>Tracheophyta</taxon>
        <taxon>Spermatophyta</taxon>
        <taxon>Magnoliopsida</taxon>
        <taxon>eudicotyledons</taxon>
        <taxon>Gunneridae</taxon>
        <taxon>Pentapetalae</taxon>
        <taxon>rosids</taxon>
        <taxon>fabids</taxon>
        <taxon>Rosales</taxon>
        <taxon>Rosaceae</taxon>
        <taxon>Rosoideae</taxon>
        <taxon>Rosoideae incertae sedis</taxon>
        <taxon>Rubus</taxon>
    </lineage>
</organism>
<accession>A0AAW1VKT6</accession>
<proteinExistence type="predicted"/>
<keyword evidence="3" id="KW-1185">Reference proteome</keyword>
<reference evidence="2 3" key="1">
    <citation type="journal article" date="2023" name="G3 (Bethesda)">
        <title>A chromosome-length genome assembly and annotation of blackberry (Rubus argutus, cv. 'Hillquist').</title>
        <authorList>
            <person name="Bruna T."/>
            <person name="Aryal R."/>
            <person name="Dudchenko O."/>
            <person name="Sargent D.J."/>
            <person name="Mead D."/>
            <person name="Buti M."/>
            <person name="Cavallini A."/>
            <person name="Hytonen T."/>
            <person name="Andres J."/>
            <person name="Pham M."/>
            <person name="Weisz D."/>
            <person name="Mascagni F."/>
            <person name="Usai G."/>
            <person name="Natali L."/>
            <person name="Bassil N."/>
            <person name="Fernandez G.E."/>
            <person name="Lomsadze A."/>
            <person name="Armour M."/>
            <person name="Olukolu B."/>
            <person name="Poorten T."/>
            <person name="Britton C."/>
            <person name="Davik J."/>
            <person name="Ashrafi H."/>
            <person name="Aiden E.L."/>
            <person name="Borodovsky M."/>
            <person name="Worthington M."/>
        </authorList>
    </citation>
    <scope>NUCLEOTIDE SEQUENCE [LARGE SCALE GENOMIC DNA]</scope>
    <source>
        <strain evidence="2">PI 553951</strain>
    </source>
</reference>
<name>A0AAW1VKT6_RUBAR</name>
<evidence type="ECO:0000256" key="1">
    <source>
        <dbReference type="SAM" id="MobiDB-lite"/>
    </source>
</evidence>
<dbReference type="AlphaFoldDB" id="A0AAW1VKT6"/>
<evidence type="ECO:0000313" key="2">
    <source>
        <dbReference type="EMBL" id="KAK9901962.1"/>
    </source>
</evidence>
<feature type="compositionally biased region" description="Low complexity" evidence="1">
    <location>
        <begin position="50"/>
        <end position="63"/>
    </location>
</feature>
<protein>
    <submittedName>
        <fullName evidence="2">Uncharacterized protein</fullName>
    </submittedName>
</protein>
<comment type="caution">
    <text evidence="2">The sequence shown here is derived from an EMBL/GenBank/DDBJ whole genome shotgun (WGS) entry which is preliminary data.</text>
</comment>
<sequence length="93" mass="10387">MRNERGGTWWLNVTHSTDPNSEPYCVPIRTCRPQHTRTTLATTTSTTTYVAPPRAPVTTTTTPAAPPRAPGTTKRTWLGRESRVLRKQQRAGQ</sequence>
<dbReference type="EMBL" id="JBEDUW010000269">
    <property type="protein sequence ID" value="KAK9901962.1"/>
    <property type="molecule type" value="Genomic_DNA"/>
</dbReference>
<feature type="region of interest" description="Disordered" evidence="1">
    <location>
        <begin position="50"/>
        <end position="93"/>
    </location>
</feature>
<dbReference type="Proteomes" id="UP001457282">
    <property type="component" value="Unassembled WGS sequence"/>
</dbReference>
<gene>
    <name evidence="2" type="ORF">M0R45_001832</name>
</gene>